<dbReference type="HOGENOM" id="CLU_2041208_0_0_1"/>
<dbReference type="Proteomes" id="UP000017836">
    <property type="component" value="Unassembled WGS sequence"/>
</dbReference>
<dbReference type="Gramene" id="ERM97700">
    <property type="protein sequence ID" value="ERM97700"/>
    <property type="gene ID" value="AMTR_s00121p00024600"/>
</dbReference>
<evidence type="ECO:0000313" key="1">
    <source>
        <dbReference type="EMBL" id="ERM97700.1"/>
    </source>
</evidence>
<accession>W1NRR3</accession>
<reference evidence="1" key="1">
    <citation type="submission" date="2013-08" db="EMBL/GenBank/DDBJ databases">
        <authorList>
            <person name="Albert V.A."/>
            <person name="Barbazuk W.B."/>
            <person name="Chamala S."/>
            <person name="Chanderbali A.S."/>
            <person name="dePamphilis C.W."/>
            <person name="Der J.P."/>
            <person name="Estill J.C."/>
            <person name="Leebens-Mack J."/>
            <person name="Ma H."/>
            <person name="Palmer J.D."/>
            <person name="Rounsley S."/>
            <person name="Sankoff D."/>
            <person name="Schuster S.C."/>
            <person name="Soltis D.E."/>
            <person name="Soltis P.S."/>
            <person name="Wessler S.R."/>
            <person name="Wing R.A."/>
        </authorList>
    </citation>
    <scope>NUCLEOTIDE SEQUENCE</scope>
    <source>
        <tissue evidence="1">Leaf</tissue>
    </source>
</reference>
<name>W1NRR3_AMBTC</name>
<organism evidence="1 2">
    <name type="scientific">Amborella trichopoda</name>
    <dbReference type="NCBI Taxonomy" id="13333"/>
    <lineage>
        <taxon>Eukaryota</taxon>
        <taxon>Viridiplantae</taxon>
        <taxon>Streptophyta</taxon>
        <taxon>Embryophyta</taxon>
        <taxon>Tracheophyta</taxon>
        <taxon>Spermatophyta</taxon>
        <taxon>Magnoliopsida</taxon>
        <taxon>Amborellales</taxon>
        <taxon>Amborellaceae</taxon>
        <taxon>Amborella</taxon>
    </lineage>
</organism>
<keyword evidence="2" id="KW-1185">Reference proteome</keyword>
<dbReference type="AlphaFoldDB" id="W1NRR3"/>
<evidence type="ECO:0000313" key="2">
    <source>
        <dbReference type="Proteomes" id="UP000017836"/>
    </source>
</evidence>
<gene>
    <name evidence="1" type="ORF">AMTR_s00121p00024600</name>
</gene>
<proteinExistence type="predicted"/>
<protein>
    <submittedName>
        <fullName evidence="1">Uncharacterized protein</fullName>
    </submittedName>
</protein>
<dbReference type="EMBL" id="KI395895">
    <property type="protein sequence ID" value="ERM97700.1"/>
    <property type="molecule type" value="Genomic_DNA"/>
</dbReference>
<sequence length="121" mass="12629">MLIGVEAEGHISCASLAASGTPVPGGSRASWWMTSNPSIPFSTLLVPPGFEVFTSSARAGEPLSKHFVAYSVSLALMGGDPMHDVLPSTSSGRVTLAPSTSEAGRLTMRHIVRAAFQGMRE</sequence>